<dbReference type="InterPro" id="IPR014977">
    <property type="entry name" value="WRC_dom"/>
</dbReference>
<feature type="domain" description="WRC" evidence="4">
    <location>
        <begin position="274"/>
        <end position="319"/>
    </location>
</feature>
<gene>
    <name evidence="5" type="ORF">OLC1_LOCUS10699</name>
</gene>
<protein>
    <submittedName>
        <fullName evidence="5">OLC1v1038226C2</fullName>
    </submittedName>
</protein>
<dbReference type="Pfam" id="PF08879">
    <property type="entry name" value="WRC"/>
    <property type="match status" value="1"/>
</dbReference>
<evidence type="ECO:0000313" key="5">
    <source>
        <dbReference type="EMBL" id="CAI9101010.1"/>
    </source>
</evidence>
<feature type="compositionally biased region" description="Polar residues" evidence="3">
    <location>
        <begin position="79"/>
        <end position="89"/>
    </location>
</feature>
<feature type="compositionally biased region" description="Basic and acidic residues" evidence="3">
    <location>
        <begin position="350"/>
        <end position="370"/>
    </location>
</feature>
<feature type="compositionally biased region" description="Polar residues" evidence="3">
    <location>
        <begin position="52"/>
        <end position="63"/>
    </location>
</feature>
<name>A0AAV1D1L3_OLDCO</name>
<feature type="region of interest" description="Disordered" evidence="3">
    <location>
        <begin position="1"/>
        <end position="126"/>
    </location>
</feature>
<proteinExistence type="predicted"/>
<dbReference type="Proteomes" id="UP001161247">
    <property type="component" value="Chromosome 3"/>
</dbReference>
<evidence type="ECO:0000313" key="6">
    <source>
        <dbReference type="Proteomes" id="UP001161247"/>
    </source>
</evidence>
<feature type="compositionally biased region" description="Pro residues" evidence="3">
    <location>
        <begin position="9"/>
        <end position="30"/>
    </location>
</feature>
<evidence type="ECO:0000256" key="2">
    <source>
        <dbReference type="PROSITE-ProRule" id="PRU01002"/>
    </source>
</evidence>
<comment type="caution">
    <text evidence="2">Lacks conserved residue(s) required for the propagation of feature annotation.</text>
</comment>
<dbReference type="PANTHER" id="PTHR34122">
    <property type="entry name" value="EXPRESSED PROTEIN-RELATED"/>
    <property type="match status" value="1"/>
</dbReference>
<feature type="compositionally biased region" description="Basic and acidic residues" evidence="3">
    <location>
        <begin position="90"/>
        <end position="126"/>
    </location>
</feature>
<feature type="compositionally biased region" description="Low complexity" evidence="3">
    <location>
        <begin position="393"/>
        <end position="408"/>
    </location>
</feature>
<dbReference type="PANTHER" id="PTHR34122:SF1">
    <property type="entry name" value="EXPRESSED PROTEIN"/>
    <property type="match status" value="1"/>
</dbReference>
<evidence type="ECO:0000256" key="1">
    <source>
        <dbReference type="ARBA" id="ARBA00023242"/>
    </source>
</evidence>
<sequence length="408" mass="45206">MRIRNRFPPATPPPPPPPPSSSAAPLPIPSDPQLISRSSVLPPPHHLPSVVQIPTKSSDNSTPHRPPNQEMINPRWGLLTSSTITTPQEINKRRKDDDDETRKQQDEQEGFGDHKNKRNNDSRKGAELDTSVVHLGQTFYPYSSPQVVVGRCLGDQGDDDDDLKGNVVVALKKRKEMSFDIQSDIINMTTKDPETCSHNKNKDDIDPKMKCKTNKKCLLTPEQDRPLINRGVHQHEEGVVNNIIKQEGGGLDDISTNGKTSKKVKVKKVRGTEILEGSRCSRVNGRGWRCWQPTLVGYSLCEHHLGKGRQRSTSTTSCSSSKRVRSTNNNNQIAAIAPTQSSSRLIIPGEEEKGTEISNPSRDDDHHQEGEMNTSHHHHVVKARSISSLLGQTTNNTVDNRVVTSSSS</sequence>
<keyword evidence="1" id="KW-0539">Nucleus</keyword>
<feature type="compositionally biased region" description="Low complexity" evidence="3">
    <location>
        <begin position="311"/>
        <end position="321"/>
    </location>
</feature>
<dbReference type="EMBL" id="OX459120">
    <property type="protein sequence ID" value="CAI9101010.1"/>
    <property type="molecule type" value="Genomic_DNA"/>
</dbReference>
<feature type="region of interest" description="Disordered" evidence="3">
    <location>
        <begin position="305"/>
        <end position="408"/>
    </location>
</feature>
<dbReference type="PROSITE" id="PS51667">
    <property type="entry name" value="WRC"/>
    <property type="match status" value="1"/>
</dbReference>
<evidence type="ECO:0000256" key="3">
    <source>
        <dbReference type="SAM" id="MobiDB-lite"/>
    </source>
</evidence>
<keyword evidence="6" id="KW-1185">Reference proteome</keyword>
<reference evidence="5" key="1">
    <citation type="submission" date="2023-03" db="EMBL/GenBank/DDBJ databases">
        <authorList>
            <person name="Julca I."/>
        </authorList>
    </citation>
    <scope>NUCLEOTIDE SEQUENCE</scope>
</reference>
<organism evidence="5 6">
    <name type="scientific">Oldenlandia corymbosa var. corymbosa</name>
    <dbReference type="NCBI Taxonomy" id="529605"/>
    <lineage>
        <taxon>Eukaryota</taxon>
        <taxon>Viridiplantae</taxon>
        <taxon>Streptophyta</taxon>
        <taxon>Embryophyta</taxon>
        <taxon>Tracheophyta</taxon>
        <taxon>Spermatophyta</taxon>
        <taxon>Magnoliopsida</taxon>
        <taxon>eudicotyledons</taxon>
        <taxon>Gunneridae</taxon>
        <taxon>Pentapetalae</taxon>
        <taxon>asterids</taxon>
        <taxon>lamiids</taxon>
        <taxon>Gentianales</taxon>
        <taxon>Rubiaceae</taxon>
        <taxon>Rubioideae</taxon>
        <taxon>Spermacoceae</taxon>
        <taxon>Hedyotis-Oldenlandia complex</taxon>
        <taxon>Oldenlandia</taxon>
    </lineage>
</organism>
<feature type="compositionally biased region" description="Polar residues" evidence="3">
    <location>
        <begin position="328"/>
        <end position="344"/>
    </location>
</feature>
<evidence type="ECO:0000259" key="4">
    <source>
        <dbReference type="PROSITE" id="PS51667"/>
    </source>
</evidence>
<dbReference type="AlphaFoldDB" id="A0AAV1D1L3"/>
<accession>A0AAV1D1L3</accession>